<dbReference type="PANTHER" id="PTHR32432:SF3">
    <property type="entry name" value="ETHANOLAMINE UTILIZATION PROTEIN EUTJ"/>
    <property type="match status" value="1"/>
</dbReference>
<sequence>MDKERNSNNSYVFGLDIGTRSVVGVVGYLEYGRFKIAAMAQQLHTTRAMLDGQIHDIYKVGDTIRQVKLALERQLNMELKDVCIAAAGRVLRTVNATAEYEFEEETRVTAEDIYSLNLLAVENAHHSINDATQKDRFYCVGNTPIRYQLNGYDIGNLEGHKARKIFVELIATFLPEEVVDGLYEAVEYAGLNVASLTLEPIASMNIAIPEQYRLLNICLVDVGAGTSDICITKDGSIVAYGMIPLAGDEITEKIAKNYLVDFNTAETIKISASNPDNKEVVFNDIMGLEQRVASSEIQAIAEESIDNMAKSTSDKIIELNGGKPVNAVFVVGGGGKMPSYTKVLAKNLGIAPERVAIRGKEVLTTVDFNVEGFEKDSLYVTPVGICTNYYTQKNKFIFVNVNNERIKLYDNNKLTVFDAIMQIGYPNEKLFPRRGAQIEFMVNGKVRLVRGLAGEGAVITLNNKPASLNTAIEQNDVIFVEESTIGEPASITLGQIEEFGSDITFVVNGKNIVCPRFAYVNGELKSEFYDIRNEDSIRIENFYTVEQLFTFLDLDYKDYDVLVNNMPANKHTKVYENFMVSFSNVPKQTSYADLEDDTENEDADRGYYSDNNTEQNNEAGNGPAVQNDSDDNNSSDMSDATKGNNNAGDTQESADGASFNTAPDIQRPIRDVSIIVNGTPVVLKGKSDYVLVDLFQFYDFDLSKPKGNIVILHNGVRSEYTAPLNDGDDIKIFWE</sequence>
<accession>A0ABV1BSC3</accession>
<proteinExistence type="predicted"/>
<feature type="compositionally biased region" description="Polar residues" evidence="1">
    <location>
        <begin position="609"/>
        <end position="619"/>
    </location>
</feature>
<evidence type="ECO:0000256" key="1">
    <source>
        <dbReference type="SAM" id="MobiDB-lite"/>
    </source>
</evidence>
<dbReference type="Pfam" id="PF14450">
    <property type="entry name" value="FtsA"/>
    <property type="match status" value="1"/>
</dbReference>
<protein>
    <submittedName>
        <fullName evidence="3">Cell division FtsA domain-containing protein</fullName>
    </submittedName>
</protein>
<dbReference type="RefSeq" id="WP_349153179.1">
    <property type="nucleotide sequence ID" value="NZ_DAWECI010000041.1"/>
</dbReference>
<feature type="region of interest" description="Disordered" evidence="1">
    <location>
        <begin position="590"/>
        <end position="663"/>
    </location>
</feature>
<dbReference type="InterPro" id="IPR043129">
    <property type="entry name" value="ATPase_NBD"/>
</dbReference>
<organism evidence="3 4">
    <name type="scientific">[Lactobacillus] rogosae</name>
    <dbReference type="NCBI Taxonomy" id="706562"/>
    <lineage>
        <taxon>Bacteria</taxon>
        <taxon>Bacillati</taxon>
        <taxon>Bacillota</taxon>
        <taxon>Clostridia</taxon>
        <taxon>Lachnospirales</taxon>
        <taxon>Lachnospiraceae</taxon>
        <taxon>Lachnospira</taxon>
    </lineage>
</organism>
<feature type="compositionally biased region" description="Acidic residues" evidence="1">
    <location>
        <begin position="593"/>
        <end position="602"/>
    </location>
</feature>
<keyword evidence="3" id="KW-0132">Cell division</keyword>
<dbReference type="InterPro" id="IPR050696">
    <property type="entry name" value="FtsA/MreB"/>
</dbReference>
<dbReference type="CDD" id="cd24004">
    <property type="entry name" value="ASKHA_NBD_PilM-like"/>
    <property type="match status" value="1"/>
</dbReference>
<dbReference type="Proteomes" id="UP001442364">
    <property type="component" value="Unassembled WGS sequence"/>
</dbReference>
<dbReference type="EMBL" id="JBBMER010000001">
    <property type="protein sequence ID" value="MEQ2378660.1"/>
    <property type="molecule type" value="Genomic_DNA"/>
</dbReference>
<keyword evidence="3" id="KW-0131">Cell cycle</keyword>
<name>A0ABV1BSC3_9FIRM</name>
<dbReference type="Gene3D" id="3.30.420.40">
    <property type="match status" value="2"/>
</dbReference>
<dbReference type="SMART" id="SM00842">
    <property type="entry name" value="FtsA"/>
    <property type="match status" value="1"/>
</dbReference>
<keyword evidence="4" id="KW-1185">Reference proteome</keyword>
<evidence type="ECO:0000259" key="2">
    <source>
        <dbReference type="SMART" id="SM00842"/>
    </source>
</evidence>
<feature type="compositionally biased region" description="Polar residues" evidence="1">
    <location>
        <begin position="641"/>
        <end position="663"/>
    </location>
</feature>
<dbReference type="GO" id="GO:0051301">
    <property type="term" value="P:cell division"/>
    <property type="evidence" value="ECO:0007669"/>
    <property type="project" value="UniProtKB-KW"/>
</dbReference>
<gene>
    <name evidence="3" type="ORF">WMO14_01995</name>
</gene>
<dbReference type="SUPFAM" id="SSF53067">
    <property type="entry name" value="Actin-like ATPase domain"/>
    <property type="match status" value="2"/>
</dbReference>
<reference evidence="3 4" key="1">
    <citation type="submission" date="2024-03" db="EMBL/GenBank/DDBJ databases">
        <title>Human intestinal bacterial collection.</title>
        <authorList>
            <person name="Pauvert C."/>
            <person name="Hitch T.C.A."/>
            <person name="Clavel T."/>
        </authorList>
    </citation>
    <scope>NUCLEOTIDE SEQUENCE [LARGE SCALE GENOMIC DNA]</scope>
    <source>
        <strain evidence="3 4">CLA-AA-H255</strain>
    </source>
</reference>
<feature type="domain" description="SHS2" evidence="2">
    <location>
        <begin position="12"/>
        <end position="207"/>
    </location>
</feature>
<evidence type="ECO:0000313" key="4">
    <source>
        <dbReference type="Proteomes" id="UP001442364"/>
    </source>
</evidence>
<evidence type="ECO:0000313" key="3">
    <source>
        <dbReference type="EMBL" id="MEQ2378660.1"/>
    </source>
</evidence>
<comment type="caution">
    <text evidence="3">The sequence shown here is derived from an EMBL/GenBank/DDBJ whole genome shotgun (WGS) entry which is preliminary data.</text>
</comment>
<dbReference type="InterPro" id="IPR003494">
    <property type="entry name" value="SHS2_FtsA"/>
</dbReference>
<dbReference type="PANTHER" id="PTHR32432">
    <property type="entry name" value="CELL DIVISION PROTEIN FTSA-RELATED"/>
    <property type="match status" value="1"/>
</dbReference>